<sequence length="66" mass="7523">MGEIGNDKENLRAINNDSKKEDLRIDVEDEEEEKGDAGDAVDDDYEGTFEKFIDLFHLYVTLSSSH</sequence>
<evidence type="ECO:0000256" key="1">
    <source>
        <dbReference type="SAM" id="MobiDB-lite"/>
    </source>
</evidence>
<proteinExistence type="predicted"/>
<dbReference type="Proteomes" id="UP000617340">
    <property type="component" value="Unassembled WGS sequence"/>
</dbReference>
<evidence type="ECO:0000313" key="3">
    <source>
        <dbReference type="Proteomes" id="UP000617340"/>
    </source>
</evidence>
<gene>
    <name evidence="2" type="ORF">HZH68_016256</name>
</gene>
<dbReference type="AlphaFoldDB" id="A0A834J1C6"/>
<comment type="caution">
    <text evidence="2">The sequence shown here is derived from an EMBL/GenBank/DDBJ whole genome shotgun (WGS) entry which is preliminary data.</text>
</comment>
<dbReference type="EMBL" id="JACSDZ010000023">
    <property type="protein sequence ID" value="KAF7380391.1"/>
    <property type="molecule type" value="Genomic_DNA"/>
</dbReference>
<reference evidence="2" key="1">
    <citation type="journal article" date="2020" name="G3 (Bethesda)">
        <title>High-Quality Assemblies for Three Invasive Social Wasps from the &lt;i&gt;Vespula&lt;/i&gt; Genus.</title>
        <authorList>
            <person name="Harrop T.W.R."/>
            <person name="Guhlin J."/>
            <person name="McLaughlin G.M."/>
            <person name="Permina E."/>
            <person name="Stockwell P."/>
            <person name="Gilligan J."/>
            <person name="Le Lec M.F."/>
            <person name="Gruber M.A.M."/>
            <person name="Quinn O."/>
            <person name="Lovegrove M."/>
            <person name="Duncan E.J."/>
            <person name="Remnant E.J."/>
            <person name="Van Eeckhoven J."/>
            <person name="Graham B."/>
            <person name="Knapp R.A."/>
            <person name="Langford K.W."/>
            <person name="Kronenberg Z."/>
            <person name="Press M.O."/>
            <person name="Eacker S.M."/>
            <person name="Wilson-Rankin E.E."/>
            <person name="Purcell J."/>
            <person name="Lester P.J."/>
            <person name="Dearden P.K."/>
        </authorList>
    </citation>
    <scope>NUCLEOTIDE SEQUENCE</scope>
    <source>
        <strain evidence="2">Linc-1</strain>
    </source>
</reference>
<organism evidence="2 3">
    <name type="scientific">Vespula germanica</name>
    <name type="common">German yellow jacket</name>
    <name type="synonym">Paravespula germanica</name>
    <dbReference type="NCBI Taxonomy" id="30212"/>
    <lineage>
        <taxon>Eukaryota</taxon>
        <taxon>Metazoa</taxon>
        <taxon>Ecdysozoa</taxon>
        <taxon>Arthropoda</taxon>
        <taxon>Hexapoda</taxon>
        <taxon>Insecta</taxon>
        <taxon>Pterygota</taxon>
        <taxon>Neoptera</taxon>
        <taxon>Endopterygota</taxon>
        <taxon>Hymenoptera</taxon>
        <taxon>Apocrita</taxon>
        <taxon>Aculeata</taxon>
        <taxon>Vespoidea</taxon>
        <taxon>Vespidae</taxon>
        <taxon>Vespinae</taxon>
        <taxon>Vespula</taxon>
    </lineage>
</organism>
<feature type="compositionally biased region" description="Basic and acidic residues" evidence="1">
    <location>
        <begin position="1"/>
        <end position="26"/>
    </location>
</feature>
<name>A0A834J1C6_VESGE</name>
<evidence type="ECO:0000313" key="2">
    <source>
        <dbReference type="EMBL" id="KAF7380391.1"/>
    </source>
</evidence>
<keyword evidence="3" id="KW-1185">Reference proteome</keyword>
<feature type="compositionally biased region" description="Acidic residues" evidence="1">
    <location>
        <begin position="27"/>
        <end position="42"/>
    </location>
</feature>
<feature type="region of interest" description="Disordered" evidence="1">
    <location>
        <begin position="1"/>
        <end position="42"/>
    </location>
</feature>
<accession>A0A834J1C6</accession>
<protein>
    <submittedName>
        <fullName evidence="2">Uncharacterized protein</fullName>
    </submittedName>
</protein>